<proteinExistence type="predicted"/>
<dbReference type="PANTHER" id="PTHR24559">
    <property type="entry name" value="TRANSPOSON TY3-I GAG-POL POLYPROTEIN"/>
    <property type="match status" value="1"/>
</dbReference>
<keyword evidence="2" id="KW-0496">Mitochondrion</keyword>
<protein>
    <recommendedName>
        <fullName evidence="4">Reverse transcriptase domain-containing protein</fullName>
    </recommendedName>
</protein>
<feature type="compositionally biased region" description="Pro residues" evidence="3">
    <location>
        <begin position="14"/>
        <end position="25"/>
    </location>
</feature>
<dbReference type="OrthoDB" id="4776632at2759"/>
<dbReference type="SUPFAM" id="SSF56672">
    <property type="entry name" value="DNA/RNA polymerases"/>
    <property type="match status" value="1"/>
</dbReference>
<dbReference type="PROSITE" id="PS50878">
    <property type="entry name" value="RT_POL"/>
    <property type="match status" value="1"/>
</dbReference>
<evidence type="ECO:0000256" key="3">
    <source>
        <dbReference type="SAM" id="MobiDB-lite"/>
    </source>
</evidence>
<evidence type="ECO:0000259" key="4">
    <source>
        <dbReference type="PROSITE" id="PS50878"/>
    </source>
</evidence>
<accession>A0A4Q4SZB2</accession>
<gene>
    <name evidence="5" type="ORF">DL764_007751</name>
</gene>
<dbReference type="GO" id="GO:0005739">
    <property type="term" value="C:mitochondrion"/>
    <property type="evidence" value="ECO:0007669"/>
    <property type="project" value="UniProtKB-SubCell"/>
</dbReference>
<dbReference type="InterPro" id="IPR053134">
    <property type="entry name" value="RNA-dir_DNA_polymerase"/>
</dbReference>
<dbReference type="EMBL" id="QJNU01000557">
    <property type="protein sequence ID" value="RYO95101.1"/>
    <property type="molecule type" value="Genomic_DNA"/>
</dbReference>
<evidence type="ECO:0000256" key="2">
    <source>
        <dbReference type="ARBA" id="ARBA00023128"/>
    </source>
</evidence>
<evidence type="ECO:0000313" key="5">
    <source>
        <dbReference type="EMBL" id="RYO95101.1"/>
    </source>
</evidence>
<feature type="region of interest" description="Disordered" evidence="3">
    <location>
        <begin position="13"/>
        <end position="32"/>
    </location>
</feature>
<name>A0A4Q4SZB2_9PEZI</name>
<feature type="domain" description="Reverse transcriptase" evidence="4">
    <location>
        <begin position="217"/>
        <end position="396"/>
    </location>
</feature>
<dbReference type="PANTHER" id="PTHR24559:SF444">
    <property type="entry name" value="REVERSE TRANSCRIPTASE DOMAIN-CONTAINING PROTEIN"/>
    <property type="match status" value="1"/>
</dbReference>
<dbReference type="InterPro" id="IPR000477">
    <property type="entry name" value="RT_dom"/>
</dbReference>
<dbReference type="Gene3D" id="3.10.10.10">
    <property type="entry name" value="HIV Type 1 Reverse Transcriptase, subunit A, domain 1"/>
    <property type="match status" value="1"/>
</dbReference>
<keyword evidence="6" id="KW-1185">Reference proteome</keyword>
<reference evidence="5 6" key="1">
    <citation type="submission" date="2018-06" db="EMBL/GenBank/DDBJ databases">
        <title>Complete Genomes of Monosporascus.</title>
        <authorList>
            <person name="Robinson A.J."/>
            <person name="Natvig D.O."/>
        </authorList>
    </citation>
    <scope>NUCLEOTIDE SEQUENCE [LARGE SCALE GENOMIC DNA]</scope>
    <source>
        <strain evidence="5 6">CBS 110550</strain>
    </source>
</reference>
<dbReference type="InterPro" id="IPR043502">
    <property type="entry name" value="DNA/RNA_pol_sf"/>
</dbReference>
<comment type="caution">
    <text evidence="5">The sequence shown here is derived from an EMBL/GenBank/DDBJ whole genome shotgun (WGS) entry which is preliminary data.</text>
</comment>
<comment type="subcellular location">
    <subcellularLocation>
        <location evidence="1">Mitochondrion</location>
    </subcellularLocation>
</comment>
<dbReference type="CDD" id="cd01647">
    <property type="entry name" value="RT_LTR"/>
    <property type="match status" value="1"/>
</dbReference>
<dbReference type="AlphaFoldDB" id="A0A4Q4SZB2"/>
<dbReference type="InterPro" id="IPR043128">
    <property type="entry name" value="Rev_trsase/Diguanyl_cyclase"/>
</dbReference>
<evidence type="ECO:0000256" key="1">
    <source>
        <dbReference type="ARBA" id="ARBA00004173"/>
    </source>
</evidence>
<evidence type="ECO:0000313" key="6">
    <source>
        <dbReference type="Proteomes" id="UP000293360"/>
    </source>
</evidence>
<sequence length="413" mass="46455">MRIDRETISELPLLPAPADIPPTPTALPSQDTDVPIEVRSLRATNFLTFCRMKDVMVDSMSLAKFIALTDALREVASSPSQPLSADKAASLAPSAVLRSILIQDDSLDPNTIPPRLRAFHSWIAEAPWLRRVTEEDIQKYLDGKPPATMTEILEKLPPEYHDLAKAFVPSNVNTLPPHRPFDHKIELLPGQTPPYSRARAMSPYELLAVRKYIDDHLEKGFIRPSSSSATAPILLAKKPGGGVRIYVNYWGLNNVTVKNRYPIPLIRKTLDALCSARMYTKFDIVAAFNRLRIAPGDEWKTAFITRFGLFECFVANFGMTGAPSSFQHYINHTLFDLLDKYITAYLNDVLIYSKSKREQKGHIRKVLRRLANAGLTINIRKCEFNVTKTRYLGLIISIKGIAMDPNKVKAIQQ</sequence>
<dbReference type="Gene3D" id="3.30.70.270">
    <property type="match status" value="1"/>
</dbReference>
<dbReference type="Pfam" id="PF00078">
    <property type="entry name" value="RVT_1"/>
    <property type="match status" value="1"/>
</dbReference>
<dbReference type="Proteomes" id="UP000293360">
    <property type="component" value="Unassembled WGS sequence"/>
</dbReference>
<dbReference type="STRING" id="155417.A0A4Q4SZB2"/>
<organism evidence="5 6">
    <name type="scientific">Monosporascus ibericus</name>
    <dbReference type="NCBI Taxonomy" id="155417"/>
    <lineage>
        <taxon>Eukaryota</taxon>
        <taxon>Fungi</taxon>
        <taxon>Dikarya</taxon>
        <taxon>Ascomycota</taxon>
        <taxon>Pezizomycotina</taxon>
        <taxon>Sordariomycetes</taxon>
        <taxon>Xylariomycetidae</taxon>
        <taxon>Xylariales</taxon>
        <taxon>Xylariales incertae sedis</taxon>
        <taxon>Monosporascus</taxon>
    </lineage>
</organism>